<dbReference type="Proteomes" id="UP000198432">
    <property type="component" value="Unassembled WGS sequence"/>
</dbReference>
<evidence type="ECO:0000313" key="2">
    <source>
        <dbReference type="Proteomes" id="UP000198432"/>
    </source>
</evidence>
<keyword evidence="2" id="KW-1185">Reference proteome</keyword>
<evidence type="ECO:0008006" key="3">
    <source>
        <dbReference type="Google" id="ProtNLM"/>
    </source>
</evidence>
<dbReference type="OrthoDB" id="9807577at2"/>
<dbReference type="AlphaFoldDB" id="A0A239CFZ4"/>
<dbReference type="EMBL" id="FZOQ01000003">
    <property type="protein sequence ID" value="SNS19146.1"/>
    <property type="molecule type" value="Genomic_DNA"/>
</dbReference>
<name>A0A239CFZ4_9BACT</name>
<organism evidence="1 2">
    <name type="scientific">Pontibacter ummariensis</name>
    <dbReference type="NCBI Taxonomy" id="1610492"/>
    <lineage>
        <taxon>Bacteria</taxon>
        <taxon>Pseudomonadati</taxon>
        <taxon>Bacteroidota</taxon>
        <taxon>Cytophagia</taxon>
        <taxon>Cytophagales</taxon>
        <taxon>Hymenobacteraceae</taxon>
        <taxon>Pontibacter</taxon>
    </lineage>
</organism>
<reference evidence="2" key="1">
    <citation type="submission" date="2017-06" db="EMBL/GenBank/DDBJ databases">
        <authorList>
            <person name="Varghese N."/>
            <person name="Submissions S."/>
        </authorList>
    </citation>
    <scope>NUCLEOTIDE SEQUENCE [LARGE SCALE GENOMIC DNA]</scope>
    <source>
        <strain evidence="2">NKM1</strain>
    </source>
</reference>
<accession>A0A239CFZ4</accession>
<proteinExistence type="predicted"/>
<dbReference type="InterPro" id="IPR012441">
    <property type="entry name" value="DUF1643"/>
</dbReference>
<sequence length="173" mass="19153">MGISQVDLYQINSDNTLRFVLGKKGVKPLVAVGLNPSTTDHNMTVSKVAGFAQRNGYDSFIMLNLYPQRSTSPNGMDLMLNSEHHAANLKAIVECLQQYKQVDLLAAWGEPIKARRFLVTCLSEINASVSDLNVKWWQIGRMTKSGHPRHPSRASYSAGMQNLCIASYLAAIK</sequence>
<gene>
    <name evidence="1" type="ORF">SAMN06296052_10343</name>
</gene>
<dbReference type="Pfam" id="PF07799">
    <property type="entry name" value="DUF1643"/>
    <property type="match status" value="1"/>
</dbReference>
<evidence type="ECO:0000313" key="1">
    <source>
        <dbReference type="EMBL" id="SNS19146.1"/>
    </source>
</evidence>
<protein>
    <recommendedName>
        <fullName evidence="3">DUF1643 domain-containing protein</fullName>
    </recommendedName>
</protein>
<dbReference type="RefSeq" id="WP_089317936.1">
    <property type="nucleotide sequence ID" value="NZ_FZOQ01000003.1"/>
</dbReference>